<dbReference type="InterPro" id="IPR049561">
    <property type="entry name" value="NSUN5_7_fdxn-like"/>
</dbReference>
<name>A0A3Q1BNY0_AMPOC</name>
<dbReference type="GO" id="GO:0032259">
    <property type="term" value="P:methylation"/>
    <property type="evidence" value="ECO:0007669"/>
    <property type="project" value="UniProtKB-KW"/>
</dbReference>
<protein>
    <recommendedName>
        <fullName evidence="3">SAM-dependent MTase RsmB/NOP-type domain-containing protein</fullName>
    </recommendedName>
</protein>
<evidence type="ECO:0000259" key="3">
    <source>
        <dbReference type="PROSITE" id="PS51686"/>
    </source>
</evidence>
<feature type="compositionally biased region" description="Polar residues" evidence="2">
    <location>
        <begin position="463"/>
        <end position="479"/>
    </location>
</feature>
<dbReference type="GO" id="GO:0003723">
    <property type="term" value="F:RNA binding"/>
    <property type="evidence" value="ECO:0007669"/>
    <property type="project" value="UniProtKB-UniRule"/>
</dbReference>
<dbReference type="Gene3D" id="3.30.70.1170">
    <property type="entry name" value="Sun protein, domain 3"/>
    <property type="match status" value="1"/>
</dbReference>
<keyword evidence="1" id="KW-0694">RNA-binding</keyword>
<keyword evidence="5" id="KW-1185">Reference proteome</keyword>
<dbReference type="PANTHER" id="PTHR14663">
    <property type="entry name" value="METHYLTRANSFERASE NSUN7-RELATED"/>
    <property type="match status" value="1"/>
</dbReference>
<dbReference type="InterPro" id="IPR042620">
    <property type="entry name" value="NSUN7"/>
</dbReference>
<reference evidence="4" key="3">
    <citation type="submission" date="2025-09" db="UniProtKB">
        <authorList>
            <consortium name="Ensembl"/>
        </authorList>
    </citation>
    <scope>IDENTIFICATION</scope>
</reference>
<dbReference type="InterPro" id="IPR001678">
    <property type="entry name" value="MeTrfase_RsmB-F_NOP2_dom"/>
</dbReference>
<dbReference type="PROSITE" id="PS51686">
    <property type="entry name" value="SAM_MT_RSMB_NOP"/>
    <property type="match status" value="1"/>
</dbReference>
<evidence type="ECO:0000313" key="4">
    <source>
        <dbReference type="Ensembl" id="ENSAOCP00000015995.2"/>
    </source>
</evidence>
<feature type="region of interest" description="Disordered" evidence="2">
    <location>
        <begin position="438"/>
        <end position="479"/>
    </location>
</feature>
<keyword evidence="1" id="KW-0808">Transferase</keyword>
<feature type="active site" description="Nucleophile" evidence="1">
    <location>
        <position position="340"/>
    </location>
</feature>
<comment type="caution">
    <text evidence="1">Lacks conserved residue(s) required for the propagation of feature annotation.</text>
</comment>
<dbReference type="Proteomes" id="UP001501940">
    <property type="component" value="Chromosome 13"/>
</dbReference>
<accession>A0A3Q1BNY0</accession>
<feature type="compositionally biased region" description="Basic residues" evidence="2">
    <location>
        <begin position="448"/>
        <end position="462"/>
    </location>
</feature>
<dbReference type="InterPro" id="IPR029063">
    <property type="entry name" value="SAM-dependent_MTases_sf"/>
</dbReference>
<evidence type="ECO:0000256" key="1">
    <source>
        <dbReference type="PROSITE-ProRule" id="PRU01023"/>
    </source>
</evidence>
<comment type="similarity">
    <text evidence="1">Belongs to the class I-like SAM-binding methyltransferase superfamily. RsmB/NOP family.</text>
</comment>
<evidence type="ECO:0000256" key="2">
    <source>
        <dbReference type="SAM" id="MobiDB-lite"/>
    </source>
</evidence>
<dbReference type="Ensembl" id="ENSAOCT00000024849.2">
    <property type="protein sequence ID" value="ENSAOCP00000015995.2"/>
    <property type="gene ID" value="ENSAOCG00000020874.2"/>
</dbReference>
<dbReference type="AlphaFoldDB" id="A0A3Q1BNY0"/>
<feature type="binding site" evidence="1">
    <location>
        <position position="227"/>
    </location>
    <ligand>
        <name>S-adenosyl-L-methionine</name>
        <dbReference type="ChEBI" id="CHEBI:59789"/>
    </ligand>
</feature>
<dbReference type="OMA" id="QIPTQHF"/>
<dbReference type="PANTHER" id="PTHR14663:SF2">
    <property type="entry name" value="METHYLTRANSFERASE NSUN7-RELATED"/>
    <property type="match status" value="1"/>
</dbReference>
<feature type="domain" description="SAM-dependent MTase RsmB/NOP-type" evidence="3">
    <location>
        <begin position="87"/>
        <end position="415"/>
    </location>
</feature>
<dbReference type="Pfam" id="PF21148">
    <property type="entry name" value="NSUN5_fdxn-like"/>
    <property type="match status" value="1"/>
</dbReference>
<dbReference type="GeneTree" id="ENSGT00940000157352"/>
<keyword evidence="1" id="KW-0949">S-adenosyl-L-methionine</keyword>
<dbReference type="Gene3D" id="3.40.50.150">
    <property type="entry name" value="Vaccinia Virus protein VP39"/>
    <property type="match status" value="1"/>
</dbReference>
<reference evidence="4 5" key="1">
    <citation type="submission" date="2022-01" db="EMBL/GenBank/DDBJ databases">
        <title>A chromosome-scale genome assembly of the false clownfish, Amphiprion ocellaris.</title>
        <authorList>
            <person name="Ryu T."/>
        </authorList>
    </citation>
    <scope>NUCLEOTIDE SEQUENCE [LARGE SCALE GENOMIC DNA]</scope>
</reference>
<proteinExistence type="inferred from homology"/>
<reference evidence="4" key="2">
    <citation type="submission" date="2025-08" db="UniProtKB">
        <authorList>
            <consortium name="Ensembl"/>
        </authorList>
    </citation>
    <scope>IDENTIFICATION</scope>
</reference>
<organism evidence="4 5">
    <name type="scientific">Amphiprion ocellaris</name>
    <name type="common">Clown anemonefish</name>
    <dbReference type="NCBI Taxonomy" id="80972"/>
    <lineage>
        <taxon>Eukaryota</taxon>
        <taxon>Metazoa</taxon>
        <taxon>Chordata</taxon>
        <taxon>Craniata</taxon>
        <taxon>Vertebrata</taxon>
        <taxon>Euteleostomi</taxon>
        <taxon>Actinopterygii</taxon>
        <taxon>Neopterygii</taxon>
        <taxon>Teleostei</taxon>
        <taxon>Neoteleostei</taxon>
        <taxon>Acanthomorphata</taxon>
        <taxon>Ovalentaria</taxon>
        <taxon>Pomacentridae</taxon>
        <taxon>Amphiprion</taxon>
    </lineage>
</organism>
<dbReference type="SUPFAM" id="SSF53335">
    <property type="entry name" value="S-adenosyl-L-methionine-dependent methyltransferases"/>
    <property type="match status" value="1"/>
</dbReference>
<sequence length="650" mass="71702">MIDSRFYLSQSVPDDQMGLVAVMLCDFQDRKFLPWECQWEEEIIQEVRDVKNCLFRFKTKLAASLARCRIKRGLLSIECILPESVKKMQERSKSLPLYAWVNTLKSSLDEVQSVLKSAGFSQVKSIGQLEGQTFCQDPHCGDILVFPAQLKAQLYSTELLSDHKLIIQDKSCSLGPNAVCSLLPEDGDVLMVGSFSGLTVSHTASLVAEKHKSNSNNQPTVYICVSDCTDAQRAELALAVSTMGCRNVKLILEVFQSLDGGDKRLQKVRVILLMPKCSVSAVSNPVEFILQENGDTNLLQDLSQGSLAQSKLESLVARQRKDIDHALKFPKVLAVVYSTCSSYPEENVEVVSRALQQAKACSDQKGEAKQANFRLSPSTFSYSDHAEAAETTDPFFILEPSKKSNGCFLAVLNREPEPEVREAPEEVIARANAKGILDKIGSNPLPRKEHHGHTNRMKKGAHTRTSQPNLSVSMHPKNQQTKGSSRAILCGQQELTNTQSSQGKTKTLALQALKSAVSSSISYSKQDCTSSCSKPENSAPSKSIAPVFKTKTTITTTLHPASPPATNVTPVVRPRRAQQEVLRPMVLVLPPVHFPNFFPPRQPPRTGFSPSFNYNRWKPPAQLVSSSRSSADLSKNATGKSHPLFWPHKL</sequence>
<feature type="region of interest" description="Disordered" evidence="2">
    <location>
        <begin position="623"/>
        <end position="650"/>
    </location>
</feature>
<dbReference type="GO" id="GO:0008168">
    <property type="term" value="F:methyltransferase activity"/>
    <property type="evidence" value="ECO:0007669"/>
    <property type="project" value="UniProtKB-KW"/>
</dbReference>
<evidence type="ECO:0000313" key="5">
    <source>
        <dbReference type="Proteomes" id="UP001501940"/>
    </source>
</evidence>
<keyword evidence="1" id="KW-0489">Methyltransferase</keyword>